<organism evidence="1">
    <name type="scientific">marine metagenome</name>
    <dbReference type="NCBI Taxonomy" id="408172"/>
    <lineage>
        <taxon>unclassified sequences</taxon>
        <taxon>metagenomes</taxon>
        <taxon>ecological metagenomes</taxon>
    </lineage>
</organism>
<accession>A0A383BP65</accession>
<gene>
    <name evidence="1" type="ORF">METZ01_LOCUS474505</name>
</gene>
<feature type="non-terminal residue" evidence="1">
    <location>
        <position position="1"/>
    </location>
</feature>
<dbReference type="AlphaFoldDB" id="A0A383BP65"/>
<protein>
    <submittedName>
        <fullName evidence="1">Uncharacterized protein</fullName>
    </submittedName>
</protein>
<name>A0A383BP65_9ZZZZ</name>
<evidence type="ECO:0000313" key="1">
    <source>
        <dbReference type="EMBL" id="SVE21651.1"/>
    </source>
</evidence>
<sequence length="118" mass="12598">VEEASASATGSLADVASAFIEARMLSDQRRLVDSYEGQSHDFSMKVSSAAERTFGIGVDDAYRGGSTILAEVPDVGKVEIRLRNDIDAGPYRVGSEHSLTASISGWNGIHKRLILSAQ</sequence>
<dbReference type="EMBL" id="UINC01202035">
    <property type="protein sequence ID" value="SVE21651.1"/>
    <property type="molecule type" value="Genomic_DNA"/>
</dbReference>
<reference evidence="1" key="1">
    <citation type="submission" date="2018-05" db="EMBL/GenBank/DDBJ databases">
        <authorList>
            <person name="Lanie J.A."/>
            <person name="Ng W.-L."/>
            <person name="Kazmierczak K.M."/>
            <person name="Andrzejewski T.M."/>
            <person name="Davidsen T.M."/>
            <person name="Wayne K.J."/>
            <person name="Tettelin H."/>
            <person name="Glass J.I."/>
            <person name="Rusch D."/>
            <person name="Podicherti R."/>
            <person name="Tsui H.-C.T."/>
            <person name="Winkler M.E."/>
        </authorList>
    </citation>
    <scope>NUCLEOTIDE SEQUENCE</scope>
</reference>
<proteinExistence type="predicted"/>